<proteinExistence type="predicted"/>
<feature type="transmembrane region" description="Helical" evidence="1">
    <location>
        <begin position="12"/>
        <end position="35"/>
    </location>
</feature>
<protein>
    <submittedName>
        <fullName evidence="2">Integral membrane protein 1906</fullName>
    </submittedName>
</protein>
<feature type="transmembrane region" description="Helical" evidence="1">
    <location>
        <begin position="124"/>
        <end position="146"/>
    </location>
</feature>
<evidence type="ECO:0000256" key="1">
    <source>
        <dbReference type="SAM" id="Phobius"/>
    </source>
</evidence>
<accession>A0A143YU54</accession>
<dbReference type="EMBL" id="FJNE01000005">
    <property type="protein sequence ID" value="CZQ95934.1"/>
    <property type="molecule type" value="Genomic_DNA"/>
</dbReference>
<dbReference type="STRING" id="140314.SAMN04488076_11193"/>
<keyword evidence="1" id="KW-0812">Transmembrane</keyword>
<organism evidence="2 3">
    <name type="scientific">Trichococcus palustris</name>
    <dbReference type="NCBI Taxonomy" id="140314"/>
    <lineage>
        <taxon>Bacteria</taxon>
        <taxon>Bacillati</taxon>
        <taxon>Bacillota</taxon>
        <taxon>Bacilli</taxon>
        <taxon>Lactobacillales</taxon>
        <taxon>Carnobacteriaceae</taxon>
        <taxon>Trichococcus</taxon>
    </lineage>
</organism>
<keyword evidence="1" id="KW-0472">Membrane</keyword>
<dbReference type="OrthoDB" id="9813051at2"/>
<dbReference type="AlphaFoldDB" id="A0A143YU54"/>
<gene>
    <name evidence="2" type="ORF">Tpal_1961</name>
</gene>
<feature type="transmembrane region" description="Helical" evidence="1">
    <location>
        <begin position="180"/>
        <end position="203"/>
    </location>
</feature>
<reference evidence="2" key="1">
    <citation type="submission" date="2016-02" db="EMBL/GenBank/DDBJ databases">
        <authorList>
            <person name="Wen L."/>
            <person name="He K."/>
            <person name="Yang H."/>
        </authorList>
    </citation>
    <scope>NUCLEOTIDE SEQUENCE [LARGE SCALE GENOMIC DNA]</scope>
    <source>
        <strain evidence="2">Trichococcus palustris</strain>
    </source>
</reference>
<keyword evidence="3" id="KW-1185">Reference proteome</keyword>
<dbReference type="Pfam" id="PF07314">
    <property type="entry name" value="Lit"/>
    <property type="match status" value="1"/>
</dbReference>
<dbReference type="RefSeq" id="WP_087033516.1">
    <property type="nucleotide sequence ID" value="NZ_FJNE01000005.1"/>
</dbReference>
<dbReference type="NCBIfam" id="TIGR01906">
    <property type="entry name" value="integ_TIGR01906"/>
    <property type="match status" value="1"/>
</dbReference>
<name>A0A143YU54_9LACT</name>
<keyword evidence="1" id="KW-1133">Transmembrane helix</keyword>
<dbReference type="InterPro" id="IPR010178">
    <property type="entry name" value="Lit"/>
</dbReference>
<dbReference type="Proteomes" id="UP000242754">
    <property type="component" value="Unassembled WGS sequence"/>
</dbReference>
<feature type="transmembrane region" description="Helical" evidence="1">
    <location>
        <begin position="93"/>
        <end position="112"/>
    </location>
</feature>
<sequence length="210" mass="24741">MIEKLKSLIGYVALFFMALSFSIAFTINFTPLYAFDIEYLNIEQMTDMPKRVLLENYQVIIDYLNFPWIKELSMPDFPASASGLFHFSEVKQLVGWDYVIFLIATFVSLLFLKKMKEEKGYWKLLNPLRIMIAAPLVALSLIFINFDQLFIAFHRVFFNNNDWIFDSRTDPIIMALPEEFFMHCFVLVIILIELFLMLLLSWAKKKVKQA</sequence>
<evidence type="ECO:0000313" key="3">
    <source>
        <dbReference type="Proteomes" id="UP000242754"/>
    </source>
</evidence>
<evidence type="ECO:0000313" key="2">
    <source>
        <dbReference type="EMBL" id="CZQ95934.1"/>
    </source>
</evidence>